<organism evidence="2 3">
    <name type="scientific">Halomarina halobia</name>
    <dbReference type="NCBI Taxonomy" id="3033386"/>
    <lineage>
        <taxon>Archaea</taxon>
        <taxon>Methanobacteriati</taxon>
        <taxon>Methanobacteriota</taxon>
        <taxon>Stenosarchaea group</taxon>
        <taxon>Halobacteria</taxon>
        <taxon>Halobacteriales</taxon>
        <taxon>Natronomonadaceae</taxon>
        <taxon>Halomarina</taxon>
    </lineage>
</organism>
<gene>
    <name evidence="2" type="ORF">ACFQPE_05200</name>
</gene>
<dbReference type="GeneID" id="79314092"/>
<dbReference type="EMBL" id="JBHTBF010000002">
    <property type="protein sequence ID" value="MFC7316193.1"/>
    <property type="molecule type" value="Genomic_DNA"/>
</dbReference>
<keyword evidence="1" id="KW-0812">Transmembrane</keyword>
<accession>A0ABD6A7J9</accession>
<feature type="transmembrane region" description="Helical" evidence="1">
    <location>
        <begin position="144"/>
        <end position="167"/>
    </location>
</feature>
<evidence type="ECO:0000313" key="3">
    <source>
        <dbReference type="Proteomes" id="UP001596547"/>
    </source>
</evidence>
<dbReference type="RefSeq" id="WP_276304544.1">
    <property type="nucleotide sequence ID" value="NZ_CP119992.1"/>
</dbReference>
<keyword evidence="1" id="KW-0472">Membrane</keyword>
<evidence type="ECO:0000313" key="2">
    <source>
        <dbReference type="EMBL" id="MFC7316193.1"/>
    </source>
</evidence>
<keyword evidence="3" id="KW-1185">Reference proteome</keyword>
<evidence type="ECO:0000256" key="1">
    <source>
        <dbReference type="SAM" id="Phobius"/>
    </source>
</evidence>
<feature type="transmembrane region" description="Helical" evidence="1">
    <location>
        <begin position="38"/>
        <end position="59"/>
    </location>
</feature>
<name>A0ABD6A7J9_9EURY</name>
<dbReference type="Proteomes" id="UP001596547">
    <property type="component" value="Unassembled WGS sequence"/>
</dbReference>
<keyword evidence="1" id="KW-1133">Transmembrane helix</keyword>
<proteinExistence type="predicted"/>
<dbReference type="AlphaFoldDB" id="A0ABD6A7J9"/>
<reference evidence="2 3" key="1">
    <citation type="journal article" date="2019" name="Int. J. Syst. Evol. Microbiol.">
        <title>The Global Catalogue of Microorganisms (GCM) 10K type strain sequencing project: providing services to taxonomists for standard genome sequencing and annotation.</title>
        <authorList>
            <consortium name="The Broad Institute Genomics Platform"/>
            <consortium name="The Broad Institute Genome Sequencing Center for Infectious Disease"/>
            <person name="Wu L."/>
            <person name="Ma J."/>
        </authorList>
    </citation>
    <scope>NUCLEOTIDE SEQUENCE [LARGE SCALE GENOMIC DNA]</scope>
    <source>
        <strain evidence="2 3">PSR21</strain>
    </source>
</reference>
<feature type="transmembrane region" description="Helical" evidence="1">
    <location>
        <begin position="173"/>
        <end position="191"/>
    </location>
</feature>
<comment type="caution">
    <text evidence="2">The sequence shown here is derived from an EMBL/GenBank/DDBJ whole genome shotgun (WGS) entry which is preliminary data.</text>
</comment>
<protein>
    <submittedName>
        <fullName evidence="2">Uncharacterized protein</fullName>
    </submittedName>
</protein>
<feature type="transmembrane region" description="Helical" evidence="1">
    <location>
        <begin position="71"/>
        <end position="90"/>
    </location>
</feature>
<sequence>MSDDERSTGGRPDRRGAGIALEEHRRQIEYQVDRSDSLVRTALTLAQLTGVLLGGVVAFSRVPGIVVTSRLYAGLGLSLLFSSFFIFIFTSNSGGFLALRTLKTVRAVPNETPGRPRSARVERTLLSSYREAVDRNEITIRQMYGLVMIAQTFLFSGLVFLYLSVILDGTDGFVEALVLTGALSVAFFAAGSRMWR</sequence>